<sequence>MHITRDAHFRHGHSTPLLATTAVGLVGAMLLTGCGSHGEDSSGAGSPSATASASAFSSPVKVKSCDETLTFDTPPKRVILMGDTDASILVKLGVMDSITGRAGEVMADGYDADTLKKITDVPTITSSELDTGGAKLATETILDQHADLVIGYDEGLDRAALRKAGVKVYAPDTFCPHGTGTDHASFDLVTKEVSKVGDIFGVPDKARTLNDELTGQVKDLTSQASKDSQHSAAALWVEPGNSGFYTYGTSSMVQPILEANGLRNVYDGERKRVFDATMEDVLNRDPEWIVLLAQEGDIAKTKPAFLKYKGASQLQAVRKNQVVVIPFSLTDPPTPQSIKGAVELNKLLKK</sequence>
<evidence type="ECO:0000313" key="3">
    <source>
        <dbReference type="EMBL" id="SNV39981.1"/>
    </source>
</evidence>
<reference evidence="3 4" key="1">
    <citation type="submission" date="2017-06" db="EMBL/GenBank/DDBJ databases">
        <authorList>
            <consortium name="Pathogen Informatics"/>
        </authorList>
    </citation>
    <scope>NUCLEOTIDE SEQUENCE [LARGE SCALE GENOMIC DNA]</scope>
    <source>
        <strain evidence="3 4">NCTC11865</strain>
    </source>
</reference>
<dbReference type="InterPro" id="IPR050902">
    <property type="entry name" value="ABC_Transporter_SBP"/>
</dbReference>
<dbReference type="KEGG" id="cgrn:4412665_01855"/>
<organism evidence="3 4">
    <name type="scientific">Cutibacterium granulosum</name>
    <dbReference type="NCBI Taxonomy" id="33011"/>
    <lineage>
        <taxon>Bacteria</taxon>
        <taxon>Bacillati</taxon>
        <taxon>Actinomycetota</taxon>
        <taxon>Actinomycetes</taxon>
        <taxon>Propionibacteriales</taxon>
        <taxon>Propionibacteriaceae</taxon>
        <taxon>Cutibacterium</taxon>
    </lineage>
</organism>
<evidence type="ECO:0000259" key="2">
    <source>
        <dbReference type="PROSITE" id="PS50983"/>
    </source>
</evidence>
<dbReference type="PROSITE" id="PS50983">
    <property type="entry name" value="FE_B12_PBP"/>
    <property type="match status" value="1"/>
</dbReference>
<dbReference type="Proteomes" id="UP000215332">
    <property type="component" value="Chromosome 1"/>
</dbReference>
<dbReference type="PROSITE" id="PS51257">
    <property type="entry name" value="PROKAR_LIPOPROTEIN"/>
    <property type="match status" value="1"/>
</dbReference>
<dbReference type="Gene3D" id="3.40.50.1980">
    <property type="entry name" value="Nitrogenase molybdenum iron protein domain"/>
    <property type="match status" value="2"/>
</dbReference>
<dbReference type="PANTHER" id="PTHR30535">
    <property type="entry name" value="VITAMIN B12-BINDING PROTEIN"/>
    <property type="match status" value="1"/>
</dbReference>
<dbReference type="PANTHER" id="PTHR30535:SF7">
    <property type="entry name" value="IRON(III) DICITRATE-BINDING PROTEIN"/>
    <property type="match status" value="1"/>
</dbReference>
<dbReference type="EMBL" id="LT906441">
    <property type="protein sequence ID" value="SNV39981.1"/>
    <property type="molecule type" value="Genomic_DNA"/>
</dbReference>
<gene>
    <name evidence="3" type="ORF">SAMEA4412665_01855</name>
</gene>
<evidence type="ECO:0000313" key="4">
    <source>
        <dbReference type="Proteomes" id="UP000215332"/>
    </source>
</evidence>
<accession>A0A239WZR2</accession>
<comment type="similarity">
    <text evidence="1">Belongs to the bacterial solute-binding protein 8 family.</text>
</comment>
<protein>
    <submittedName>
        <fullName evidence="3">Corrinoid ABC transporter substrate-binding protein</fullName>
    </submittedName>
</protein>
<evidence type="ECO:0000256" key="1">
    <source>
        <dbReference type="ARBA" id="ARBA00008814"/>
    </source>
</evidence>
<dbReference type="eggNOG" id="COG0614">
    <property type="taxonomic scope" value="Bacteria"/>
</dbReference>
<dbReference type="Pfam" id="PF01497">
    <property type="entry name" value="Peripla_BP_2"/>
    <property type="match status" value="1"/>
</dbReference>
<dbReference type="InterPro" id="IPR002491">
    <property type="entry name" value="ABC_transptr_periplasmic_BD"/>
</dbReference>
<feature type="domain" description="Fe/B12 periplasmic-binding" evidence="2">
    <location>
        <begin position="77"/>
        <end position="350"/>
    </location>
</feature>
<proteinExistence type="inferred from homology"/>
<name>A0A239WZR2_9ACTN</name>
<dbReference type="RefSeq" id="WP_023034295.1">
    <property type="nucleotide sequence ID" value="NZ_JAWFFS010000054.1"/>
</dbReference>
<dbReference type="AlphaFoldDB" id="A0A239WZR2"/>
<dbReference type="SUPFAM" id="SSF53807">
    <property type="entry name" value="Helical backbone' metal receptor"/>
    <property type="match status" value="1"/>
</dbReference>